<dbReference type="AlphaFoldDB" id="A0A4R6IF72"/>
<dbReference type="Pfam" id="PF12146">
    <property type="entry name" value="Hydrolase_4"/>
    <property type="match status" value="1"/>
</dbReference>
<sequence length="286" mass="32186">MFDYAIVMGTKNQPKTATFINHKRQQIFYRNWMPEAKPKGIIVIIHGLNSHGGYYQDFAAQLLDNGFECYVMDLAGRGRSEGERYYIADYHDVIADIDLLMDIARSACPTVPIFLFGHSAGGVFASAYAVQNQSNLRGLISESFAFQIPAPAFALATIKFLAGIIPHTRLVKLNNEDFSRDKSIVFKMNSDPLLANEKQPAKTMQQLLFAAAYLKREMPAIKLPILLLHGTADKATKPAGSQYFLDHAGSVDKQLNLYEGHYHDLLNDKYNGIIIRDILLWLKERV</sequence>
<keyword evidence="3" id="KW-1185">Reference proteome</keyword>
<dbReference type="Proteomes" id="UP000295499">
    <property type="component" value="Unassembled WGS sequence"/>
</dbReference>
<organism evidence="2 3">
    <name type="scientific">Pedobacter duraquae</name>
    <dbReference type="NCBI Taxonomy" id="425511"/>
    <lineage>
        <taxon>Bacteria</taxon>
        <taxon>Pseudomonadati</taxon>
        <taxon>Bacteroidota</taxon>
        <taxon>Sphingobacteriia</taxon>
        <taxon>Sphingobacteriales</taxon>
        <taxon>Sphingobacteriaceae</taxon>
        <taxon>Pedobacter</taxon>
    </lineage>
</organism>
<dbReference type="InterPro" id="IPR051044">
    <property type="entry name" value="MAG_DAG_Lipase"/>
</dbReference>
<feature type="domain" description="Serine aminopeptidase S33" evidence="1">
    <location>
        <begin position="37"/>
        <end position="269"/>
    </location>
</feature>
<dbReference type="EMBL" id="SNWM01000005">
    <property type="protein sequence ID" value="TDO20287.1"/>
    <property type="molecule type" value="Genomic_DNA"/>
</dbReference>
<dbReference type="Gene3D" id="3.40.50.1820">
    <property type="entry name" value="alpha/beta hydrolase"/>
    <property type="match status" value="1"/>
</dbReference>
<evidence type="ECO:0000259" key="1">
    <source>
        <dbReference type="Pfam" id="PF12146"/>
    </source>
</evidence>
<keyword evidence="2" id="KW-0378">Hydrolase</keyword>
<dbReference type="SUPFAM" id="SSF53474">
    <property type="entry name" value="alpha/beta-Hydrolases"/>
    <property type="match status" value="1"/>
</dbReference>
<evidence type="ECO:0000313" key="3">
    <source>
        <dbReference type="Proteomes" id="UP000295499"/>
    </source>
</evidence>
<name>A0A4R6IF72_9SPHI</name>
<dbReference type="GO" id="GO:0016787">
    <property type="term" value="F:hydrolase activity"/>
    <property type="evidence" value="ECO:0007669"/>
    <property type="project" value="UniProtKB-KW"/>
</dbReference>
<protein>
    <submittedName>
        <fullName evidence="2">Alpha-beta hydrolase superfamily lysophospholipase</fullName>
    </submittedName>
</protein>
<reference evidence="2 3" key="1">
    <citation type="submission" date="2019-03" db="EMBL/GenBank/DDBJ databases">
        <title>Genomic Encyclopedia of Archaeal and Bacterial Type Strains, Phase II (KMG-II): from individual species to whole genera.</title>
        <authorList>
            <person name="Goeker M."/>
        </authorList>
    </citation>
    <scope>NUCLEOTIDE SEQUENCE [LARGE SCALE GENOMIC DNA]</scope>
    <source>
        <strain evidence="2 3">DSM 19034</strain>
    </source>
</reference>
<dbReference type="PANTHER" id="PTHR11614">
    <property type="entry name" value="PHOSPHOLIPASE-RELATED"/>
    <property type="match status" value="1"/>
</dbReference>
<evidence type="ECO:0000313" key="2">
    <source>
        <dbReference type="EMBL" id="TDO20287.1"/>
    </source>
</evidence>
<comment type="caution">
    <text evidence="2">The sequence shown here is derived from an EMBL/GenBank/DDBJ whole genome shotgun (WGS) entry which is preliminary data.</text>
</comment>
<dbReference type="InterPro" id="IPR029058">
    <property type="entry name" value="AB_hydrolase_fold"/>
</dbReference>
<accession>A0A4R6IF72</accession>
<gene>
    <name evidence="2" type="ORF">CLV32_4047</name>
</gene>
<proteinExistence type="predicted"/>
<dbReference type="InterPro" id="IPR022742">
    <property type="entry name" value="Hydrolase_4"/>
</dbReference>